<dbReference type="GO" id="GO:0003682">
    <property type="term" value="F:chromatin binding"/>
    <property type="evidence" value="ECO:0007669"/>
    <property type="project" value="TreeGrafter"/>
</dbReference>
<keyword evidence="1" id="KW-0175">Coiled coil</keyword>
<reference evidence="3 4" key="1">
    <citation type="submission" date="2017-08" db="EMBL/GenBank/DDBJ databases">
        <title>Acidophilic green algal genome provides insights into adaptation to an acidic environment.</title>
        <authorList>
            <person name="Hirooka S."/>
            <person name="Hirose Y."/>
            <person name="Kanesaki Y."/>
            <person name="Higuchi S."/>
            <person name="Fujiwara T."/>
            <person name="Onuma R."/>
            <person name="Era A."/>
            <person name="Ohbayashi R."/>
            <person name="Uzuka A."/>
            <person name="Nozaki H."/>
            <person name="Yoshikawa H."/>
            <person name="Miyagishima S.Y."/>
        </authorList>
    </citation>
    <scope>NUCLEOTIDE SEQUENCE [LARGE SCALE GENOMIC DNA]</scope>
    <source>
        <strain evidence="3 4">NIES-2499</strain>
    </source>
</reference>
<evidence type="ECO:0000256" key="2">
    <source>
        <dbReference type="SAM" id="MobiDB-lite"/>
    </source>
</evidence>
<protein>
    <submittedName>
        <fullName evidence="3">Uncharacterized protein</fullName>
    </submittedName>
</protein>
<feature type="coiled-coil region" evidence="1">
    <location>
        <begin position="78"/>
        <end position="112"/>
    </location>
</feature>
<dbReference type="PANTHER" id="PTHR43941">
    <property type="entry name" value="STRUCTURAL MAINTENANCE OF CHROMOSOMES PROTEIN 2"/>
    <property type="match status" value="1"/>
</dbReference>
<gene>
    <name evidence="3" type="ORF">CEUSTIGMA_g3018.t1</name>
</gene>
<feature type="compositionally biased region" description="Polar residues" evidence="2">
    <location>
        <begin position="339"/>
        <end position="351"/>
    </location>
</feature>
<dbReference type="OrthoDB" id="568494at2759"/>
<keyword evidence="4" id="KW-1185">Reference proteome</keyword>
<sequence>MATDVEFVANFDTLFTSTDVQVIQSVDFNGLKDTLKWILEQLKSRPNETVPQDLKEKLLQLSDENDTLKNKSVDAPGSQELKDDVLKLRDENEALRNQLQELQAAQAIILDKLDALSKADQRSGSNSQEEKDPAVAISSDLEHRIAALEARQQAPSDGLEPLKERVSALEAAIEGLGSDVSGHQPSHHYAGPSKEDLEALKLALGDKATKEDLDNLRHRLDNKADRSELDAVLQATDNSAAAEAAPTLSVGEDGTIDQAALADAVNRVVNEVQSVRTLIIVLQERVAGKADQALMDDMRSQTEALRGMLNVLQSQISEPSSDVGDLEQRLRALEAALQSGGTAQNDASHNSKAMKENMEAQPEPSDLDAPRSQIAALSDRMEVFNGSSADKDKEIVGGVGGVGGEADATRLRMLEESLAAVKEALGEKADADHVHDISGKVNHALLGLSKKADQAALDELRHRLSLLGSGGGGGEGGGVNVDSLLEVLKGMLLEKASQAELETMKQLLDGKAERDEVETLAIRVHSAGAETAAAAAGAVMSGGLESSHVEGMLASRASQEQVSTLAQQMGDMFAELEKLRGKIALMPREVPVTVKESSDAPDGAAAMKLAAALGRDLQVLKDQVDLVAHATNIISVGMEPIPPPSQGQENGGGVHQAIDTTLSPTGKERRDPRGAYERLLKLLGSQGVDQKMDYFDPEILNRMAHKVAAVDALMKNPSFHISSPDVGLKDLEAQVRRLSREVRAIRERLGDGGSRMADSDHAMLSGKPLMGYRCLACDRPLEKLDERSGPYLPSQQMPISPEVSTKKVPKGSVIGPEASGAAPGSAVVPGSSRLRKAYDPSQRGPQNWYEESHGAAAEGLPKEDVGPKLPPGGWSSISGGKAPGLPDLVGGPSPGLQGKRQVTSDNGATAGLVTLPHI</sequence>
<accession>A0A250WXR6</accession>
<feature type="region of interest" description="Disordered" evidence="2">
    <location>
        <begin position="644"/>
        <end position="671"/>
    </location>
</feature>
<dbReference type="EMBL" id="BEGY01000013">
    <property type="protein sequence ID" value="GAX75575.1"/>
    <property type="molecule type" value="Genomic_DNA"/>
</dbReference>
<dbReference type="STRING" id="1157962.A0A250WXR6"/>
<dbReference type="GO" id="GO:0000793">
    <property type="term" value="C:condensed chromosome"/>
    <property type="evidence" value="ECO:0007669"/>
    <property type="project" value="TreeGrafter"/>
</dbReference>
<feature type="region of interest" description="Disordered" evidence="2">
    <location>
        <begin position="791"/>
        <end position="918"/>
    </location>
</feature>
<dbReference type="GO" id="GO:0000796">
    <property type="term" value="C:condensin complex"/>
    <property type="evidence" value="ECO:0007669"/>
    <property type="project" value="TreeGrafter"/>
</dbReference>
<dbReference type="AlphaFoldDB" id="A0A250WXR6"/>
<evidence type="ECO:0000313" key="4">
    <source>
        <dbReference type="Proteomes" id="UP000232323"/>
    </source>
</evidence>
<dbReference type="PANTHER" id="PTHR43941:SF1">
    <property type="entry name" value="STRUCTURAL MAINTENANCE OF CHROMOSOMES PROTEIN 2"/>
    <property type="match status" value="1"/>
</dbReference>
<proteinExistence type="predicted"/>
<feature type="compositionally biased region" description="Low complexity" evidence="2">
    <location>
        <begin position="815"/>
        <end position="832"/>
    </location>
</feature>
<evidence type="ECO:0000256" key="1">
    <source>
        <dbReference type="SAM" id="Coils"/>
    </source>
</evidence>
<dbReference type="GO" id="GO:0000785">
    <property type="term" value="C:chromatin"/>
    <property type="evidence" value="ECO:0007669"/>
    <property type="project" value="TreeGrafter"/>
</dbReference>
<dbReference type="GO" id="GO:0007076">
    <property type="term" value="P:mitotic chromosome condensation"/>
    <property type="evidence" value="ECO:0007669"/>
    <property type="project" value="TreeGrafter"/>
</dbReference>
<dbReference type="Proteomes" id="UP000232323">
    <property type="component" value="Unassembled WGS sequence"/>
</dbReference>
<comment type="caution">
    <text evidence="3">The sequence shown here is derived from an EMBL/GenBank/DDBJ whole genome shotgun (WGS) entry which is preliminary data.</text>
</comment>
<name>A0A250WXR6_9CHLO</name>
<evidence type="ECO:0000313" key="3">
    <source>
        <dbReference type="EMBL" id="GAX75575.1"/>
    </source>
</evidence>
<feature type="region of interest" description="Disordered" evidence="2">
    <location>
        <begin position="338"/>
        <end position="368"/>
    </location>
</feature>
<organism evidence="3 4">
    <name type="scientific">Chlamydomonas eustigma</name>
    <dbReference type="NCBI Taxonomy" id="1157962"/>
    <lineage>
        <taxon>Eukaryota</taxon>
        <taxon>Viridiplantae</taxon>
        <taxon>Chlorophyta</taxon>
        <taxon>core chlorophytes</taxon>
        <taxon>Chlorophyceae</taxon>
        <taxon>CS clade</taxon>
        <taxon>Chlamydomonadales</taxon>
        <taxon>Chlamydomonadaceae</taxon>
        <taxon>Chlamydomonas</taxon>
    </lineage>
</organism>